<keyword evidence="3" id="KW-1185">Reference proteome</keyword>
<gene>
    <name evidence="2" type="ORF">H8702_09975</name>
</gene>
<feature type="domain" description="S1 motif" evidence="1">
    <location>
        <begin position="150"/>
        <end position="217"/>
    </location>
</feature>
<dbReference type="GO" id="GO:0003676">
    <property type="term" value="F:nucleic acid binding"/>
    <property type="evidence" value="ECO:0007669"/>
    <property type="project" value="InterPro"/>
</dbReference>
<name>A0A8J6TZM6_9FIRM</name>
<dbReference type="SMART" id="SM00316">
    <property type="entry name" value="S1"/>
    <property type="match status" value="3"/>
</dbReference>
<dbReference type="InterPro" id="IPR012340">
    <property type="entry name" value="NA-bd_OB-fold"/>
</dbReference>
<accession>A0A8J6TZM6</accession>
<evidence type="ECO:0000313" key="3">
    <source>
        <dbReference type="Proteomes" id="UP000632659"/>
    </source>
</evidence>
<dbReference type="InterPro" id="IPR003029">
    <property type="entry name" value="S1_domain"/>
</dbReference>
<evidence type="ECO:0000313" key="2">
    <source>
        <dbReference type="EMBL" id="MBC8611427.1"/>
    </source>
</evidence>
<dbReference type="Proteomes" id="UP000632659">
    <property type="component" value="Unassembled WGS sequence"/>
</dbReference>
<protein>
    <submittedName>
        <fullName evidence="2">S1 RNA-binding domain-containing protein</fullName>
    </submittedName>
</protein>
<sequence>MEKDLNRNISPILTIEVKNAVETPEMQEEALWYAIQSEYHARRIVTGILSGVERLDKQVVAVVYYKSYRVVIPASEMMLGLNKDAHYGDMLLRQEKIIGNMLGAEIDFVIQGIDPDTKSIAASRRAAMLRKRQTFYLDPDKNGEYLIYEGRLVQARVVAAAEKVIRVEVFGVECSIVARDLSWSWLADARELYHIGDQVVVKVTQVDRESVETISIRADIKSVEGDVNRENLMRCQVQGKYIGQVIDIYKGIVFVRLSIGVNAVAHSCYDSRTPAKRDDVYFVVTNIDEEKNTAIGIITRIIRQNI</sequence>
<comment type="caution">
    <text evidence="2">The sequence shown here is derived from an EMBL/GenBank/DDBJ whole genome shotgun (WGS) entry which is preliminary data.</text>
</comment>
<dbReference type="EMBL" id="JACRTL010000005">
    <property type="protein sequence ID" value="MBC8611427.1"/>
    <property type="molecule type" value="Genomic_DNA"/>
</dbReference>
<dbReference type="Pfam" id="PF00575">
    <property type="entry name" value="S1"/>
    <property type="match status" value="1"/>
</dbReference>
<dbReference type="PROSITE" id="PS50126">
    <property type="entry name" value="S1"/>
    <property type="match status" value="1"/>
</dbReference>
<organism evidence="2 3">
    <name type="scientific">Massiliimalia timonensis</name>
    <dbReference type="NCBI Taxonomy" id="1987501"/>
    <lineage>
        <taxon>Bacteria</taxon>
        <taxon>Bacillati</taxon>
        <taxon>Bacillota</taxon>
        <taxon>Clostridia</taxon>
        <taxon>Eubacteriales</taxon>
        <taxon>Oscillospiraceae</taxon>
        <taxon>Massiliimalia</taxon>
    </lineage>
</organism>
<dbReference type="Gene3D" id="2.40.50.140">
    <property type="entry name" value="Nucleic acid-binding proteins"/>
    <property type="match status" value="1"/>
</dbReference>
<dbReference type="RefSeq" id="WP_187536642.1">
    <property type="nucleotide sequence ID" value="NZ_JACRTL010000005.1"/>
</dbReference>
<evidence type="ECO:0000259" key="1">
    <source>
        <dbReference type="PROSITE" id="PS50126"/>
    </source>
</evidence>
<dbReference type="SUPFAM" id="SSF50249">
    <property type="entry name" value="Nucleic acid-binding proteins"/>
    <property type="match status" value="1"/>
</dbReference>
<reference evidence="2" key="1">
    <citation type="submission" date="2020-08" db="EMBL/GenBank/DDBJ databases">
        <title>Genome public.</title>
        <authorList>
            <person name="Liu C."/>
            <person name="Sun Q."/>
        </authorList>
    </citation>
    <scope>NUCLEOTIDE SEQUENCE</scope>
    <source>
        <strain evidence="2">NSJ-15</strain>
    </source>
</reference>
<proteinExistence type="predicted"/>
<dbReference type="AlphaFoldDB" id="A0A8J6TZM6"/>